<sequence>MTMTMTMTTHHLNPSRRLALGALLLGEAMNLLDATVVQVAAPAIHAELGGRGGVGRAVVRCRLHPAVRGAARHRRGRLDDILGRKRLFVAGVAGFTLASVACALAPAVGVLIAFRALQGAAAAVIVPQTIGLIKAMFSGPELSRALGCIGPVMGLAAVCGPVLGGVLTHADLCGSSWRVVFLVNVPLALVVLRLAREPLIGSDLSPGRTPAGGAGAVRPPGLPGRAGRLHGLLRGDERSHDRRGASVQLGFGIGVLKSGLTLAPLSLGLALASWAAGGVRRTTVGAPRDVRRARCPAGRPVRVRGRLPLGDTGWVPPGPAPCPDRRRLRRRPLRPRLLHPGPDPAPAPRDGLGGGPPERGSHHPQSGLRAQSPVPPRDRLRRDAQHGGDPAERHQRHHAPGRGEEGRPGTPSPRPHAVAPLPHAQPGRHGSELRPLTDVLGFLPYGNGVHYDSDPGPRPWSTDSSRTAPCPPPTAPRCPARVPTS</sequence>
<protein>
    <recommendedName>
        <fullName evidence="8">Major facilitator superfamily (MFS) profile domain-containing protein</fullName>
    </recommendedName>
</protein>
<evidence type="ECO:0000259" key="8">
    <source>
        <dbReference type="PROSITE" id="PS50850"/>
    </source>
</evidence>
<dbReference type="Pfam" id="PF07690">
    <property type="entry name" value="MFS_1"/>
    <property type="match status" value="1"/>
</dbReference>
<proteinExistence type="predicted"/>
<dbReference type="InterPro" id="IPR001958">
    <property type="entry name" value="Tet-R_TetA/multi-R_MdtG-like"/>
</dbReference>
<keyword evidence="2 7" id="KW-0812">Transmembrane</keyword>
<evidence type="ECO:0000256" key="6">
    <source>
        <dbReference type="SAM" id="MobiDB-lite"/>
    </source>
</evidence>
<feature type="compositionally biased region" description="Basic and acidic residues" evidence="6">
    <location>
        <begin position="376"/>
        <end position="393"/>
    </location>
</feature>
<dbReference type="Proteomes" id="UP000002785">
    <property type="component" value="Chromosome"/>
</dbReference>
<dbReference type="PROSITE" id="PS50850">
    <property type="entry name" value="MFS"/>
    <property type="match status" value="1"/>
</dbReference>
<organism evidence="9 10">
    <name type="scientific">Streptomyces sviceus (strain ATCC 29083 / DSM 924 / JCM 4929 / NBRC 13980 / NCIMB 11184 / NRRL 5439 / UC 5370)</name>
    <dbReference type="NCBI Taxonomy" id="463191"/>
    <lineage>
        <taxon>Bacteria</taxon>
        <taxon>Bacillati</taxon>
        <taxon>Actinomycetota</taxon>
        <taxon>Actinomycetes</taxon>
        <taxon>Kitasatosporales</taxon>
        <taxon>Streptomycetaceae</taxon>
        <taxon>Streptomyces</taxon>
    </lineage>
</organism>
<dbReference type="InterPro" id="IPR036259">
    <property type="entry name" value="MFS_trans_sf"/>
</dbReference>
<dbReference type="AlphaFoldDB" id="B5I8W2"/>
<dbReference type="PANTHER" id="PTHR42718">
    <property type="entry name" value="MAJOR FACILITATOR SUPERFAMILY MULTIDRUG TRANSPORTER MFSC"/>
    <property type="match status" value="1"/>
</dbReference>
<dbReference type="InterPro" id="IPR011701">
    <property type="entry name" value="MFS"/>
</dbReference>
<evidence type="ECO:0000256" key="3">
    <source>
        <dbReference type="ARBA" id="ARBA00022989"/>
    </source>
</evidence>
<keyword evidence="4 7" id="KW-0472">Membrane</keyword>
<feature type="transmembrane region" description="Helical" evidence="7">
    <location>
        <begin position="87"/>
        <end position="114"/>
    </location>
</feature>
<dbReference type="InterPro" id="IPR020846">
    <property type="entry name" value="MFS_dom"/>
</dbReference>
<gene>
    <name evidence="9" type="ORF">SSEG_08066</name>
</gene>
<dbReference type="GO" id="GO:0022857">
    <property type="term" value="F:transmembrane transporter activity"/>
    <property type="evidence" value="ECO:0007669"/>
    <property type="project" value="InterPro"/>
</dbReference>
<feature type="compositionally biased region" description="Basic residues" evidence="6">
    <location>
        <begin position="326"/>
        <end position="337"/>
    </location>
</feature>
<dbReference type="eggNOG" id="COG0477">
    <property type="taxonomic scope" value="Bacteria"/>
</dbReference>
<evidence type="ECO:0000256" key="1">
    <source>
        <dbReference type="ARBA" id="ARBA00004651"/>
    </source>
</evidence>
<dbReference type="GO" id="GO:0005886">
    <property type="term" value="C:plasma membrane"/>
    <property type="evidence" value="ECO:0007669"/>
    <property type="project" value="UniProtKB-SubCell"/>
</dbReference>
<feature type="region of interest" description="Disordered" evidence="6">
    <location>
        <begin position="295"/>
        <end position="485"/>
    </location>
</feature>
<dbReference type="HOGENOM" id="CLU_562476_0_0_11"/>
<name>B5I8W2_STRX2</name>
<evidence type="ECO:0000256" key="7">
    <source>
        <dbReference type="SAM" id="Phobius"/>
    </source>
</evidence>
<dbReference type="PRINTS" id="PR01035">
    <property type="entry name" value="TCRTETA"/>
</dbReference>
<keyword evidence="3 7" id="KW-1133">Transmembrane helix</keyword>
<comment type="subcellular location">
    <subcellularLocation>
        <location evidence="1">Cell membrane</location>
        <topology evidence="1">Multi-pass membrane protein</topology>
    </subcellularLocation>
</comment>
<evidence type="ECO:0000256" key="5">
    <source>
        <dbReference type="ARBA" id="ARBA00023251"/>
    </source>
</evidence>
<evidence type="ECO:0000256" key="4">
    <source>
        <dbReference type="ARBA" id="ARBA00023136"/>
    </source>
</evidence>
<dbReference type="EMBL" id="CM000951">
    <property type="protein sequence ID" value="EDY61517.1"/>
    <property type="molecule type" value="Genomic_DNA"/>
</dbReference>
<evidence type="ECO:0000313" key="10">
    <source>
        <dbReference type="Proteomes" id="UP000002785"/>
    </source>
</evidence>
<evidence type="ECO:0000313" key="9">
    <source>
        <dbReference type="EMBL" id="EDY61517.1"/>
    </source>
</evidence>
<dbReference type="CDD" id="cd17321">
    <property type="entry name" value="MFS_MMR_MDR_like"/>
    <property type="match status" value="1"/>
</dbReference>
<dbReference type="PANTHER" id="PTHR42718:SF39">
    <property type="entry name" value="ACTINORHODIN TRANSPORTER-RELATED"/>
    <property type="match status" value="1"/>
</dbReference>
<dbReference type="Gene3D" id="1.20.1720.10">
    <property type="entry name" value="Multidrug resistance protein D"/>
    <property type="match status" value="1"/>
</dbReference>
<keyword evidence="5" id="KW-0046">Antibiotic resistance</keyword>
<feature type="domain" description="Major facilitator superfamily (MFS) profile" evidence="8">
    <location>
        <begin position="19"/>
        <end position="485"/>
    </location>
</feature>
<reference evidence="9" key="1">
    <citation type="submission" date="2009-10" db="EMBL/GenBank/DDBJ databases">
        <title>The genome sequence of Streptomyces sviceus strain ATCC 29083.</title>
        <authorList>
            <consortium name="The Broad Institute Genome Sequencing Platform"/>
            <consortium name="Broad Institute Microbial Sequencing Center"/>
            <person name="Fischbach M."/>
            <person name="Godfrey P."/>
            <person name="Ward D."/>
            <person name="Young S."/>
            <person name="Zeng Q."/>
            <person name="Koehrsen M."/>
            <person name="Alvarado L."/>
            <person name="Berlin A.M."/>
            <person name="Bochicchio J."/>
            <person name="Borenstein D."/>
            <person name="Chapman S.B."/>
            <person name="Chen Z."/>
            <person name="Engels R."/>
            <person name="Freedman E."/>
            <person name="Gellesch M."/>
            <person name="Goldberg J."/>
            <person name="Griggs A."/>
            <person name="Gujja S."/>
            <person name="Heilman E.R."/>
            <person name="Heiman D.I."/>
            <person name="Hepburn T.A."/>
            <person name="Howarth C."/>
            <person name="Jen D."/>
            <person name="Larson L."/>
            <person name="Lewis B."/>
            <person name="Mehta T."/>
            <person name="Park D."/>
            <person name="Pearson M."/>
            <person name="Richards J."/>
            <person name="Roberts A."/>
            <person name="Saif S."/>
            <person name="Shea T.D."/>
            <person name="Shenoy N."/>
            <person name="Sisk P."/>
            <person name="Stolte C."/>
            <person name="Sykes S.N."/>
            <person name="Thomson T."/>
            <person name="Walk T."/>
            <person name="White J."/>
            <person name="Yandava C."/>
            <person name="Straight P."/>
            <person name="Clardy J."/>
            <person name="Hung D."/>
            <person name="Kolter R."/>
            <person name="Mekalanos J."/>
            <person name="Walker S."/>
            <person name="Walsh C.T."/>
            <person name="Wieland-Brown L.C."/>
            <person name="Haas B."/>
            <person name="Nusbaum C."/>
            <person name="Birren B."/>
        </authorList>
    </citation>
    <scope>NUCLEOTIDE SEQUENCE [LARGE SCALE GENOMIC DNA]</scope>
    <source>
        <strain evidence="9">ATCC 29083</strain>
    </source>
</reference>
<evidence type="ECO:0000256" key="2">
    <source>
        <dbReference type="ARBA" id="ARBA00022692"/>
    </source>
</evidence>
<keyword evidence="10" id="KW-1185">Reference proteome</keyword>
<dbReference type="GO" id="GO:0046677">
    <property type="term" value="P:response to antibiotic"/>
    <property type="evidence" value="ECO:0007669"/>
    <property type="project" value="UniProtKB-KW"/>
</dbReference>
<dbReference type="SUPFAM" id="SSF103473">
    <property type="entry name" value="MFS general substrate transporter"/>
    <property type="match status" value="1"/>
</dbReference>
<accession>B5I8W2</accession>